<dbReference type="GO" id="GO:1990542">
    <property type="term" value="P:mitochondrial transmembrane transport"/>
    <property type="evidence" value="ECO:0007669"/>
    <property type="project" value="TreeGrafter"/>
</dbReference>
<dbReference type="GO" id="GO:0045333">
    <property type="term" value="P:cellular respiration"/>
    <property type="evidence" value="ECO:0007669"/>
    <property type="project" value="Ensembl"/>
</dbReference>
<keyword evidence="3" id="KW-0813">Transport</keyword>
<keyword evidence="5" id="KW-0029">Amino-acid transport</keyword>
<evidence type="ECO:0000256" key="2">
    <source>
        <dbReference type="ARBA" id="ARBA00005974"/>
    </source>
</evidence>
<protein>
    <submittedName>
        <fullName evidence="10">Sideroflexin 4</fullName>
    </submittedName>
</protein>
<evidence type="ECO:0000256" key="7">
    <source>
        <dbReference type="ARBA" id="ARBA00023128"/>
    </source>
</evidence>
<dbReference type="GO" id="GO:0005743">
    <property type="term" value="C:mitochondrial inner membrane"/>
    <property type="evidence" value="ECO:0007669"/>
    <property type="project" value="TreeGrafter"/>
</dbReference>
<dbReference type="GO" id="GO:0015075">
    <property type="term" value="F:monoatomic ion transmembrane transporter activity"/>
    <property type="evidence" value="ECO:0007669"/>
    <property type="project" value="InterPro"/>
</dbReference>
<sequence>MLPQNLYSTQYVIRFVQSQFKVQMLMPLFLSFYFQHFCPYQDRWYVLSFTYTSLFSFFLVVVEGNFFFFSPPGFCQPFATYYRQICTVLAVFAAELQRRVQPRKQKRFHRAGQENIFEAASADRWNCLLHIMRRGVYDLIVLMFTVMLQVNCFIINLPYFLFQALPQILINRLSIRSPDVLMFCRSIIPIPLTAALAFFNVFTVRNEESETGIQVFDRDGNPVGISKAAAEKAVRETALSRAVLFGCTAVFPNLLVLLLKRTRFFQKNSLLAAPFRHISAVLTMGLMVPVSFSLFSQLGTIKREALEEELQAGAAGGQLFYHRGL</sequence>
<feature type="transmembrane region" description="Helical" evidence="9">
    <location>
        <begin position="271"/>
        <end position="295"/>
    </location>
</feature>
<feature type="transmembrane region" description="Helical" evidence="9">
    <location>
        <begin position="44"/>
        <end position="69"/>
    </location>
</feature>
<comment type="similarity">
    <text evidence="2">Belongs to the sideroflexin family.</text>
</comment>
<evidence type="ECO:0000256" key="6">
    <source>
        <dbReference type="ARBA" id="ARBA00022989"/>
    </source>
</evidence>
<feature type="transmembrane region" description="Helical" evidence="9">
    <location>
        <begin position="139"/>
        <end position="160"/>
    </location>
</feature>
<evidence type="ECO:0000256" key="4">
    <source>
        <dbReference type="ARBA" id="ARBA00022692"/>
    </source>
</evidence>
<keyword evidence="4 9" id="KW-0812">Transmembrane</keyword>
<name>A0A3B4YUL8_9TELE</name>
<proteinExistence type="inferred from homology"/>
<keyword evidence="8 9" id="KW-0472">Membrane</keyword>
<evidence type="ECO:0000313" key="10">
    <source>
        <dbReference type="Ensembl" id="ENSSPAP00000000478.1"/>
    </source>
</evidence>
<dbReference type="GO" id="GO:0030218">
    <property type="term" value="P:erythrocyte differentiation"/>
    <property type="evidence" value="ECO:0007669"/>
    <property type="project" value="Ensembl"/>
</dbReference>
<dbReference type="Pfam" id="PF03820">
    <property type="entry name" value="SFXNs"/>
    <property type="match status" value="1"/>
</dbReference>
<evidence type="ECO:0000256" key="9">
    <source>
        <dbReference type="SAM" id="Phobius"/>
    </source>
</evidence>
<evidence type="ECO:0000256" key="1">
    <source>
        <dbReference type="ARBA" id="ARBA00004225"/>
    </source>
</evidence>
<evidence type="ECO:0000256" key="8">
    <source>
        <dbReference type="ARBA" id="ARBA00023136"/>
    </source>
</evidence>
<organism evidence="10">
    <name type="scientific">Stegastes partitus</name>
    <name type="common">bicolor damselfish</name>
    <dbReference type="NCBI Taxonomy" id="144197"/>
    <lineage>
        <taxon>Eukaryota</taxon>
        <taxon>Metazoa</taxon>
        <taxon>Chordata</taxon>
        <taxon>Craniata</taxon>
        <taxon>Vertebrata</taxon>
        <taxon>Euteleostomi</taxon>
        <taxon>Actinopterygii</taxon>
        <taxon>Neopterygii</taxon>
        <taxon>Teleostei</taxon>
        <taxon>Neoteleostei</taxon>
        <taxon>Acanthomorphata</taxon>
        <taxon>Ovalentaria</taxon>
        <taxon>Pomacentridae</taxon>
        <taxon>Stegastes</taxon>
    </lineage>
</organism>
<reference evidence="10" key="1">
    <citation type="submission" date="2023-09" db="UniProtKB">
        <authorList>
            <consortium name="Ensembl"/>
        </authorList>
    </citation>
    <scope>IDENTIFICATION</scope>
</reference>
<dbReference type="Ensembl" id="ENSSPAT00000000486.1">
    <property type="protein sequence ID" value="ENSSPAP00000000478.1"/>
    <property type="gene ID" value="ENSSPAG00000000392.1"/>
</dbReference>
<dbReference type="STRING" id="144197.ENSSPAP00000000478"/>
<dbReference type="InterPro" id="IPR004686">
    <property type="entry name" value="Mtc"/>
</dbReference>
<feature type="transmembrane region" description="Helical" evidence="9">
    <location>
        <begin position="242"/>
        <end position="259"/>
    </location>
</feature>
<dbReference type="PANTHER" id="PTHR11153:SF3">
    <property type="entry name" value="SIDEROFLEXIN-4"/>
    <property type="match status" value="1"/>
</dbReference>
<feature type="transmembrane region" description="Helical" evidence="9">
    <location>
        <begin position="81"/>
        <end position="97"/>
    </location>
</feature>
<comment type="subcellular location">
    <subcellularLocation>
        <location evidence="1">Mitochondrion membrane</location>
        <topology evidence="1">Multi-pass membrane protein</topology>
    </subcellularLocation>
</comment>
<keyword evidence="6 9" id="KW-1133">Transmembrane helix</keyword>
<evidence type="ECO:0000256" key="5">
    <source>
        <dbReference type="ARBA" id="ARBA00022970"/>
    </source>
</evidence>
<keyword evidence="7" id="KW-0496">Mitochondrion</keyword>
<dbReference type="GO" id="GO:0006865">
    <property type="term" value="P:amino acid transport"/>
    <property type="evidence" value="ECO:0007669"/>
    <property type="project" value="UniProtKB-KW"/>
</dbReference>
<accession>A0A3B4YUL8</accession>
<feature type="transmembrane region" description="Helical" evidence="9">
    <location>
        <begin position="20"/>
        <end position="37"/>
    </location>
</feature>
<evidence type="ECO:0000256" key="3">
    <source>
        <dbReference type="ARBA" id="ARBA00022448"/>
    </source>
</evidence>
<dbReference type="GeneTree" id="ENSGT01030000234641"/>
<feature type="transmembrane region" description="Helical" evidence="9">
    <location>
        <begin position="180"/>
        <end position="202"/>
    </location>
</feature>
<dbReference type="PANTHER" id="PTHR11153">
    <property type="entry name" value="SIDEROFLEXIN"/>
    <property type="match status" value="1"/>
</dbReference>
<dbReference type="AlphaFoldDB" id="A0A3B4YUL8"/>